<gene>
    <name evidence="1" type="ORF">PGLA1383_LOCUS53892</name>
</gene>
<accession>A0A813HMI6</accession>
<evidence type="ECO:0000313" key="1">
    <source>
        <dbReference type="EMBL" id="CAE8638754.1"/>
    </source>
</evidence>
<reference evidence="1" key="1">
    <citation type="submission" date="2021-02" db="EMBL/GenBank/DDBJ databases">
        <authorList>
            <person name="Dougan E. K."/>
            <person name="Rhodes N."/>
            <person name="Thang M."/>
            <person name="Chan C."/>
        </authorList>
    </citation>
    <scope>NUCLEOTIDE SEQUENCE</scope>
</reference>
<protein>
    <submittedName>
        <fullName evidence="1">Uncharacterized protein</fullName>
    </submittedName>
</protein>
<keyword evidence="2" id="KW-1185">Reference proteome</keyword>
<dbReference type="OrthoDB" id="409215at2759"/>
<comment type="caution">
    <text evidence="1">The sequence shown here is derived from an EMBL/GenBank/DDBJ whole genome shotgun (WGS) entry which is preliminary data.</text>
</comment>
<proteinExistence type="predicted"/>
<dbReference type="EMBL" id="CAJNNV010032052">
    <property type="protein sequence ID" value="CAE8638754.1"/>
    <property type="molecule type" value="Genomic_DNA"/>
</dbReference>
<name>A0A813HMI6_POLGL</name>
<organism evidence="1 2">
    <name type="scientific">Polarella glacialis</name>
    <name type="common">Dinoflagellate</name>
    <dbReference type="NCBI Taxonomy" id="89957"/>
    <lineage>
        <taxon>Eukaryota</taxon>
        <taxon>Sar</taxon>
        <taxon>Alveolata</taxon>
        <taxon>Dinophyceae</taxon>
        <taxon>Suessiales</taxon>
        <taxon>Suessiaceae</taxon>
        <taxon>Polarella</taxon>
    </lineage>
</organism>
<evidence type="ECO:0000313" key="2">
    <source>
        <dbReference type="Proteomes" id="UP000654075"/>
    </source>
</evidence>
<feature type="non-terminal residue" evidence="1">
    <location>
        <position position="124"/>
    </location>
</feature>
<sequence>VAVWSGVNNPAATALLSPPLNPGFVYANGDTYDAGLGYAGIPSTRYKVCWSFNPTSGGGIADYKVDVGQFTMNGAVQDVVGQCTLGQSCNLIISGTGLSETNQVKIVMGPGLCGSSSITAAVLQ</sequence>
<dbReference type="AlphaFoldDB" id="A0A813HMI6"/>
<feature type="non-terminal residue" evidence="1">
    <location>
        <position position="1"/>
    </location>
</feature>
<dbReference type="Proteomes" id="UP000654075">
    <property type="component" value="Unassembled WGS sequence"/>
</dbReference>